<dbReference type="Pfam" id="PF00999">
    <property type="entry name" value="Na_H_Exchanger"/>
    <property type="match status" value="1"/>
</dbReference>
<feature type="transmembrane region" description="Helical" evidence="7">
    <location>
        <begin position="119"/>
        <end position="139"/>
    </location>
</feature>
<feature type="transmembrane region" description="Helical" evidence="7">
    <location>
        <begin position="57"/>
        <end position="81"/>
    </location>
</feature>
<dbReference type="Pfam" id="PF02254">
    <property type="entry name" value="TrkA_N"/>
    <property type="match status" value="1"/>
</dbReference>
<comment type="subcellular location">
    <subcellularLocation>
        <location evidence="1">Membrane</location>
        <topology evidence="1">Multi-pass membrane protein</topology>
    </subcellularLocation>
</comment>
<dbReference type="GO" id="GO:0016020">
    <property type="term" value="C:membrane"/>
    <property type="evidence" value="ECO:0007669"/>
    <property type="project" value="UniProtKB-SubCell"/>
</dbReference>
<evidence type="ECO:0000313" key="9">
    <source>
        <dbReference type="EMBL" id="MBW4672005.1"/>
    </source>
</evidence>
<keyword evidence="6 7" id="KW-0472">Membrane</keyword>
<feature type="domain" description="RCK N-terminal" evidence="8">
    <location>
        <begin position="413"/>
        <end position="530"/>
    </location>
</feature>
<organism evidence="9 10">
    <name type="scientific">Cyanomargarita calcarea GSE-NOS-MK-12-04C</name>
    <dbReference type="NCBI Taxonomy" id="2839659"/>
    <lineage>
        <taxon>Bacteria</taxon>
        <taxon>Bacillati</taxon>
        <taxon>Cyanobacteriota</taxon>
        <taxon>Cyanophyceae</taxon>
        <taxon>Nostocales</taxon>
        <taxon>Cyanomargaritaceae</taxon>
        <taxon>Cyanomargarita</taxon>
    </lineage>
</organism>
<reference evidence="9" key="2">
    <citation type="journal article" date="2022" name="Microbiol. Resour. Announc.">
        <title>Metagenome Sequencing to Explore Phylogenomics of Terrestrial Cyanobacteria.</title>
        <authorList>
            <person name="Ward R.D."/>
            <person name="Stajich J.E."/>
            <person name="Johansen J.R."/>
            <person name="Huntemann M."/>
            <person name="Clum A."/>
            <person name="Foster B."/>
            <person name="Foster B."/>
            <person name="Roux S."/>
            <person name="Palaniappan K."/>
            <person name="Varghese N."/>
            <person name="Mukherjee S."/>
            <person name="Reddy T.B.K."/>
            <person name="Daum C."/>
            <person name="Copeland A."/>
            <person name="Chen I.A."/>
            <person name="Ivanova N.N."/>
            <person name="Kyrpides N.C."/>
            <person name="Shapiro N."/>
            <person name="Eloe-Fadrosh E.A."/>
            <person name="Pietrasiak N."/>
        </authorList>
    </citation>
    <scope>NUCLEOTIDE SEQUENCE</scope>
    <source>
        <strain evidence="9">GSE-NOS-MK-12-04C</strain>
    </source>
</reference>
<feature type="transmembrane region" description="Helical" evidence="7">
    <location>
        <begin position="220"/>
        <end position="243"/>
    </location>
</feature>
<feature type="transmembrane region" description="Helical" evidence="7">
    <location>
        <begin position="263"/>
        <end position="285"/>
    </location>
</feature>
<dbReference type="PROSITE" id="PS51201">
    <property type="entry name" value="RCK_N"/>
    <property type="match status" value="1"/>
</dbReference>
<dbReference type="GO" id="GO:0006813">
    <property type="term" value="P:potassium ion transport"/>
    <property type="evidence" value="ECO:0007669"/>
    <property type="project" value="InterPro"/>
</dbReference>
<feature type="transmembrane region" description="Helical" evidence="7">
    <location>
        <begin position="179"/>
        <end position="200"/>
    </location>
</feature>
<comment type="similarity">
    <text evidence="2">Belongs to the monovalent cation:proton antiporter 2 (CPA2) transporter (TC 2.A.37) family.</text>
</comment>
<dbReference type="Gene3D" id="1.20.1530.20">
    <property type="match status" value="1"/>
</dbReference>
<dbReference type="SUPFAM" id="SSF51735">
    <property type="entry name" value="NAD(P)-binding Rossmann-fold domains"/>
    <property type="match status" value="1"/>
</dbReference>
<gene>
    <name evidence="9" type="ORF">KME60_32420</name>
</gene>
<dbReference type="InterPro" id="IPR006153">
    <property type="entry name" value="Cation/H_exchanger_TM"/>
</dbReference>
<dbReference type="Gene3D" id="3.40.50.720">
    <property type="entry name" value="NAD(P)-binding Rossmann-like Domain"/>
    <property type="match status" value="1"/>
</dbReference>
<evidence type="ECO:0000256" key="4">
    <source>
        <dbReference type="ARBA" id="ARBA00022692"/>
    </source>
</evidence>
<keyword evidence="3" id="KW-0813">Transport</keyword>
<dbReference type="EMBL" id="JAHHGZ010000059">
    <property type="protein sequence ID" value="MBW4672005.1"/>
    <property type="molecule type" value="Genomic_DNA"/>
</dbReference>
<feature type="transmembrane region" description="Helical" evidence="7">
    <location>
        <begin position="93"/>
        <end position="113"/>
    </location>
</feature>
<feature type="transmembrane region" description="Helical" evidence="7">
    <location>
        <begin position="6"/>
        <end position="25"/>
    </location>
</feature>
<feature type="transmembrane region" description="Helical" evidence="7">
    <location>
        <begin position="151"/>
        <end position="173"/>
    </location>
</feature>
<keyword evidence="4 7" id="KW-0812">Transmembrane</keyword>
<evidence type="ECO:0000256" key="6">
    <source>
        <dbReference type="ARBA" id="ARBA00023136"/>
    </source>
</evidence>
<feature type="transmembrane region" description="Helical" evidence="7">
    <location>
        <begin position="358"/>
        <end position="377"/>
    </location>
</feature>
<comment type="caution">
    <text evidence="9">The sequence shown here is derived from an EMBL/GenBank/DDBJ whole genome shotgun (WGS) entry which is preliminary data.</text>
</comment>
<sequence>MAAEHSLIVDFTTVLGTSALGGYLANRLRQPVLLGYLASGMLVGPFGLKLLGDMPRIQSLAAIGVAFLLFALGVEFSLAELKRFKDIALKGSLLQIGLTTAFVALLSISLGWVNNITEGIFVGAVLSLSSTAVVLKTLAERGEVNTLHGQIMLAILIAQDLALGLMLALLPALKQPESIGVALGVALLKVVVFLGFAIAFGKWIVPGLIRGIAATENTELFLITVIALCLGIAILTAKLGLSIEMGAFVAGLMVSEIDHADHALAKILPLRDTFACLFFASIGMLINPGVLLQNFGLIVGLVTLVMLGKAIIVLPIILKFGYSLKTAIITSFGINQIGEFSFVLALTGLQLGLIPEKTYLLLLGTSAITLVLTPLWLNISPDLADKLTRMPFFAQYFQDFAGPKLLSIPETIHGHVVVAGYGRVGQIIVKVLQTQGYPVLVIENSEASIQRLRMQKIPYIFGDADSELVLEKTHLETAKALVIALPDPASTRLLLQRTLAIAPRLDVIARSHHNREIDILTSMGAKEVVQPEFEAALELSRHLLITLGELESHIYNVITDIRTDRYRSIRPESESVLVD</sequence>
<dbReference type="Proteomes" id="UP000729701">
    <property type="component" value="Unassembled WGS sequence"/>
</dbReference>
<evidence type="ECO:0000313" key="10">
    <source>
        <dbReference type="Proteomes" id="UP000729701"/>
    </source>
</evidence>
<dbReference type="PANTHER" id="PTHR42751:SF3">
    <property type="entry name" value="SODIUM_GLUTAMATE SYMPORTER"/>
    <property type="match status" value="1"/>
</dbReference>
<dbReference type="InterPro" id="IPR038770">
    <property type="entry name" value="Na+/solute_symporter_sf"/>
</dbReference>
<feature type="transmembrane region" description="Helical" evidence="7">
    <location>
        <begin position="32"/>
        <end position="51"/>
    </location>
</feature>
<evidence type="ECO:0000259" key="8">
    <source>
        <dbReference type="PROSITE" id="PS51201"/>
    </source>
</evidence>
<dbReference type="InterPro" id="IPR036291">
    <property type="entry name" value="NAD(P)-bd_dom_sf"/>
</dbReference>
<dbReference type="GO" id="GO:1902600">
    <property type="term" value="P:proton transmembrane transport"/>
    <property type="evidence" value="ECO:0007669"/>
    <property type="project" value="InterPro"/>
</dbReference>
<evidence type="ECO:0000256" key="1">
    <source>
        <dbReference type="ARBA" id="ARBA00004141"/>
    </source>
</evidence>
<protein>
    <submittedName>
        <fullName evidence="9">Cation:proton antiporter</fullName>
    </submittedName>
</protein>
<evidence type="ECO:0000256" key="2">
    <source>
        <dbReference type="ARBA" id="ARBA00005551"/>
    </source>
</evidence>
<reference evidence="9" key="1">
    <citation type="submission" date="2021-05" db="EMBL/GenBank/DDBJ databases">
        <authorList>
            <person name="Pietrasiak N."/>
            <person name="Ward R."/>
            <person name="Stajich J.E."/>
            <person name="Kurbessoian T."/>
        </authorList>
    </citation>
    <scope>NUCLEOTIDE SEQUENCE</scope>
    <source>
        <strain evidence="9">GSE-NOS-MK-12-04C</strain>
    </source>
</reference>
<dbReference type="InterPro" id="IPR003148">
    <property type="entry name" value="RCK_N"/>
</dbReference>
<name>A0A951QTP8_9CYAN</name>
<feature type="transmembrane region" description="Helical" evidence="7">
    <location>
        <begin position="297"/>
        <end position="318"/>
    </location>
</feature>
<keyword evidence="5 7" id="KW-1133">Transmembrane helix</keyword>
<dbReference type="GO" id="GO:0015297">
    <property type="term" value="F:antiporter activity"/>
    <property type="evidence" value="ECO:0007669"/>
    <property type="project" value="InterPro"/>
</dbReference>
<evidence type="ECO:0000256" key="5">
    <source>
        <dbReference type="ARBA" id="ARBA00022989"/>
    </source>
</evidence>
<evidence type="ECO:0000256" key="7">
    <source>
        <dbReference type="SAM" id="Phobius"/>
    </source>
</evidence>
<feature type="transmembrane region" description="Helical" evidence="7">
    <location>
        <begin position="324"/>
        <end position="346"/>
    </location>
</feature>
<proteinExistence type="inferred from homology"/>
<dbReference type="PANTHER" id="PTHR42751">
    <property type="entry name" value="SODIUM/HYDROGEN EXCHANGER FAMILY/TRKA DOMAIN PROTEIN"/>
    <property type="match status" value="1"/>
</dbReference>
<accession>A0A951QTP8</accession>
<evidence type="ECO:0000256" key="3">
    <source>
        <dbReference type="ARBA" id="ARBA00022448"/>
    </source>
</evidence>
<dbReference type="AlphaFoldDB" id="A0A951QTP8"/>